<accession>A0AAV3JLF9</accession>
<gene>
    <name evidence="1" type="ORF">SAG0055_02525</name>
</gene>
<name>A0AAV3JLF9_STRAG</name>
<proteinExistence type="predicted"/>
<organism evidence="1 2">
    <name type="scientific">Streptococcus agalactiae CCUG 29376</name>
    <dbReference type="NCBI Taxonomy" id="1105255"/>
    <lineage>
        <taxon>Bacteria</taxon>
        <taxon>Bacillati</taxon>
        <taxon>Bacillota</taxon>
        <taxon>Bacilli</taxon>
        <taxon>Lactobacillales</taxon>
        <taxon>Streptococcaceae</taxon>
        <taxon>Streptococcus</taxon>
    </lineage>
</organism>
<comment type="caution">
    <text evidence="1">The sequence shown here is derived from an EMBL/GenBank/DDBJ whole genome shotgun (WGS) entry which is preliminary data.</text>
</comment>
<dbReference type="Proteomes" id="UP000015267">
    <property type="component" value="Unassembled WGS sequence"/>
</dbReference>
<dbReference type="EMBL" id="ANDB01000022">
    <property type="protein sequence ID" value="EPW15417.1"/>
    <property type="molecule type" value="Genomic_DNA"/>
</dbReference>
<dbReference type="AlphaFoldDB" id="A0AAV3JLF9"/>
<evidence type="ECO:0000313" key="1">
    <source>
        <dbReference type="EMBL" id="EPW15417.1"/>
    </source>
</evidence>
<evidence type="ECO:0000313" key="2">
    <source>
        <dbReference type="Proteomes" id="UP000015267"/>
    </source>
</evidence>
<dbReference type="RefSeq" id="WP_000169322.1">
    <property type="nucleotide sequence ID" value="NZ_ANDB01000022.1"/>
</dbReference>
<reference evidence="1 2" key="1">
    <citation type="submission" date="2012-10" db="EMBL/GenBank/DDBJ databases">
        <authorList>
            <person name="Zadoks R.N."/>
            <person name="Moroni P."/>
            <person name="Richards V.P."/>
            <person name="Durkin S.A.S."/>
            <person name="Kim M."/>
            <person name="Pavinski Bitar P.D."/>
            <person name="Stanhope M.J."/>
            <person name="Town C.D."/>
            <person name="Venter J.C."/>
        </authorList>
    </citation>
    <scope>NUCLEOTIDE SEQUENCE [LARGE SCALE GENOMIC DNA]</scope>
    <source>
        <strain evidence="1 2">CCUG 29376</strain>
    </source>
</reference>
<sequence>MTKTMTLEEKVEQWFIDRNLHEANPVKQFQKLIEETGELYSGIAKGKSEIIRDSLGDMQVVLIGIEQQIKNGAQIEASPQDMELLLLASSLGEMAQKLYKHIFHNETKTPLIRPELSLLHSNIHSIAIHNLTTADDCLAIAYEEIKDRKGKLINGIWVKEEDL</sequence>
<dbReference type="SUPFAM" id="SSF101386">
    <property type="entry name" value="all-alpha NTP pyrophosphatases"/>
    <property type="match status" value="1"/>
</dbReference>
<dbReference type="CDD" id="cd11540">
    <property type="entry name" value="NTP-PPase_u3"/>
    <property type="match status" value="1"/>
</dbReference>
<evidence type="ECO:0008006" key="3">
    <source>
        <dbReference type="Google" id="ProtNLM"/>
    </source>
</evidence>
<dbReference type="Gene3D" id="1.10.287.1080">
    <property type="entry name" value="MazG-like"/>
    <property type="match status" value="1"/>
</dbReference>
<protein>
    <recommendedName>
        <fullName evidence="3">DNA binding protein</fullName>
    </recommendedName>
</protein>